<feature type="region of interest" description="Disordered" evidence="2">
    <location>
        <begin position="58"/>
        <end position="91"/>
    </location>
</feature>
<dbReference type="EMBL" id="BQKI01000074">
    <property type="protein sequence ID" value="GJN18836.1"/>
    <property type="molecule type" value="Genomic_DNA"/>
</dbReference>
<comment type="similarity">
    <text evidence="1">Belongs to the serpin family.</text>
</comment>
<evidence type="ECO:0000259" key="4">
    <source>
        <dbReference type="Pfam" id="PF00079"/>
    </source>
</evidence>
<dbReference type="Pfam" id="PF00079">
    <property type="entry name" value="Serpin"/>
    <property type="match status" value="2"/>
</dbReference>
<feature type="domain" description="Serpin" evidence="4">
    <location>
        <begin position="11"/>
        <end position="128"/>
    </location>
</feature>
<feature type="chain" id="PRO_5043876270" description="Serpin domain-containing protein" evidence="3">
    <location>
        <begin position="26"/>
        <end position="236"/>
    </location>
</feature>
<dbReference type="InterPro" id="IPR036186">
    <property type="entry name" value="Serpin_sf"/>
</dbReference>
<feature type="domain" description="Serpin" evidence="4">
    <location>
        <begin position="157"/>
        <end position="231"/>
    </location>
</feature>
<organism evidence="5 6">
    <name type="scientific">Eleusine coracana subsp. coracana</name>
    <dbReference type="NCBI Taxonomy" id="191504"/>
    <lineage>
        <taxon>Eukaryota</taxon>
        <taxon>Viridiplantae</taxon>
        <taxon>Streptophyta</taxon>
        <taxon>Embryophyta</taxon>
        <taxon>Tracheophyta</taxon>
        <taxon>Spermatophyta</taxon>
        <taxon>Magnoliopsida</taxon>
        <taxon>Liliopsida</taxon>
        <taxon>Poales</taxon>
        <taxon>Poaceae</taxon>
        <taxon>PACMAD clade</taxon>
        <taxon>Chloridoideae</taxon>
        <taxon>Cynodonteae</taxon>
        <taxon>Eleusininae</taxon>
        <taxon>Eleusine</taxon>
    </lineage>
</organism>
<evidence type="ECO:0000256" key="2">
    <source>
        <dbReference type="SAM" id="MobiDB-lite"/>
    </source>
</evidence>
<evidence type="ECO:0000313" key="5">
    <source>
        <dbReference type="EMBL" id="GJN18836.1"/>
    </source>
</evidence>
<evidence type="ECO:0000256" key="1">
    <source>
        <dbReference type="ARBA" id="ARBA00009500"/>
    </source>
</evidence>
<dbReference type="InterPro" id="IPR023796">
    <property type="entry name" value="Serpin_dom"/>
</dbReference>
<dbReference type="GO" id="GO:0004867">
    <property type="term" value="F:serine-type endopeptidase inhibitor activity"/>
    <property type="evidence" value="ECO:0007669"/>
    <property type="project" value="InterPro"/>
</dbReference>
<protein>
    <recommendedName>
        <fullName evidence="4">Serpin domain-containing protein</fullName>
    </recommendedName>
</protein>
<dbReference type="Gene3D" id="3.30.497.10">
    <property type="entry name" value="Antithrombin, subunit I, domain 2"/>
    <property type="match status" value="2"/>
</dbReference>
<dbReference type="PANTHER" id="PTHR11461">
    <property type="entry name" value="SERINE PROTEASE INHIBITOR, SERPIN"/>
    <property type="match status" value="1"/>
</dbReference>
<dbReference type="InterPro" id="IPR000215">
    <property type="entry name" value="Serpin_fam"/>
</dbReference>
<dbReference type="GO" id="GO:0005615">
    <property type="term" value="C:extracellular space"/>
    <property type="evidence" value="ECO:0007669"/>
    <property type="project" value="InterPro"/>
</dbReference>
<sequence length="236" mass="25552">MFVADKGRKMSFHAILSLLAAGATGAVREQIVSFLGPAGAEAHAALAFKVASYVLATHDEEEEEEEEEDDDEEEEEEEDDDEEEASRPPEVRCAMGVWVDSSLNLKPAFASTATSKYKAEARAVSFRGMSCPNNECSSENSGSRDSKRLSRRPHTTTTSSSVPSIIHQCLVHVNEEGTVAAAGTGLQILGFAMDDPEPIPVVDFIADHPFLFFIKEERSGVVVFAGQVVDPSSQEE</sequence>
<name>A0AAV5E8J1_ELECO</name>
<evidence type="ECO:0000256" key="3">
    <source>
        <dbReference type="SAM" id="SignalP"/>
    </source>
</evidence>
<keyword evidence="6" id="KW-1185">Reference proteome</keyword>
<dbReference type="InterPro" id="IPR023795">
    <property type="entry name" value="Serpin_CS"/>
</dbReference>
<dbReference type="PANTHER" id="PTHR11461:SF329">
    <property type="entry name" value="SERPIN DOMAIN-CONTAINING PROTEIN"/>
    <property type="match status" value="1"/>
</dbReference>
<dbReference type="AlphaFoldDB" id="A0AAV5E8J1"/>
<dbReference type="PROSITE" id="PS00284">
    <property type="entry name" value="SERPIN"/>
    <property type="match status" value="1"/>
</dbReference>
<comment type="caution">
    <text evidence="5">The sequence shown here is derived from an EMBL/GenBank/DDBJ whole genome shotgun (WGS) entry which is preliminary data.</text>
</comment>
<reference evidence="5" key="1">
    <citation type="journal article" date="2018" name="DNA Res.">
        <title>Multiple hybrid de novo genome assembly of finger millet, an orphan allotetraploid crop.</title>
        <authorList>
            <person name="Hatakeyama M."/>
            <person name="Aluri S."/>
            <person name="Balachadran M.T."/>
            <person name="Sivarajan S.R."/>
            <person name="Patrignani A."/>
            <person name="Gruter S."/>
            <person name="Poveda L."/>
            <person name="Shimizu-Inatsugi R."/>
            <person name="Baeten J."/>
            <person name="Francoijs K.J."/>
            <person name="Nataraja K.N."/>
            <person name="Reddy Y.A.N."/>
            <person name="Phadnis S."/>
            <person name="Ravikumar R.L."/>
            <person name="Schlapbach R."/>
            <person name="Sreeman S.M."/>
            <person name="Shimizu K.K."/>
        </authorList>
    </citation>
    <scope>NUCLEOTIDE SEQUENCE</scope>
</reference>
<keyword evidence="3" id="KW-0732">Signal</keyword>
<feature type="compositionally biased region" description="Acidic residues" evidence="2">
    <location>
        <begin position="59"/>
        <end position="84"/>
    </location>
</feature>
<reference evidence="5" key="2">
    <citation type="submission" date="2021-12" db="EMBL/GenBank/DDBJ databases">
        <title>Resequencing data analysis of finger millet.</title>
        <authorList>
            <person name="Hatakeyama M."/>
            <person name="Aluri S."/>
            <person name="Balachadran M.T."/>
            <person name="Sivarajan S.R."/>
            <person name="Poveda L."/>
            <person name="Shimizu-Inatsugi R."/>
            <person name="Schlapbach R."/>
            <person name="Sreeman S.M."/>
            <person name="Shimizu K.K."/>
        </authorList>
    </citation>
    <scope>NUCLEOTIDE SEQUENCE</scope>
</reference>
<feature type="signal peptide" evidence="3">
    <location>
        <begin position="1"/>
        <end position="25"/>
    </location>
</feature>
<dbReference type="SUPFAM" id="SSF56574">
    <property type="entry name" value="Serpins"/>
    <property type="match status" value="1"/>
</dbReference>
<proteinExistence type="inferred from homology"/>
<feature type="region of interest" description="Disordered" evidence="2">
    <location>
        <begin position="129"/>
        <end position="160"/>
    </location>
</feature>
<gene>
    <name evidence="5" type="primary">gb06039</name>
    <name evidence="5" type="ORF">PR202_gb06039</name>
</gene>
<evidence type="ECO:0000313" key="6">
    <source>
        <dbReference type="Proteomes" id="UP001054889"/>
    </source>
</evidence>
<dbReference type="InterPro" id="IPR042178">
    <property type="entry name" value="Serpin_sf_1"/>
</dbReference>
<accession>A0AAV5E8J1</accession>
<dbReference type="Proteomes" id="UP001054889">
    <property type="component" value="Unassembled WGS sequence"/>
</dbReference>
<feature type="compositionally biased region" description="Low complexity" evidence="2">
    <location>
        <begin position="130"/>
        <end position="141"/>
    </location>
</feature>